<dbReference type="RefSeq" id="WP_016458198.1">
    <property type="nucleotide sequence ID" value="NZ_KE150447.1"/>
</dbReference>
<dbReference type="InterPro" id="IPR001910">
    <property type="entry name" value="Inosine/uridine_hydrolase_dom"/>
</dbReference>
<protein>
    <recommendedName>
        <fullName evidence="3">Inosine/uridine-preferring nucleoside hydrolase domain-containing protein</fullName>
    </recommendedName>
</protein>
<dbReference type="InterPro" id="IPR023186">
    <property type="entry name" value="IUNH"/>
</dbReference>
<evidence type="ECO:0000313" key="4">
    <source>
        <dbReference type="EMBL" id="EPD69227.1"/>
    </source>
</evidence>
<feature type="domain" description="Inosine/uridine-preferring nucleoside hydrolase" evidence="3">
    <location>
        <begin position="9"/>
        <end position="292"/>
    </location>
</feature>
<reference evidence="4 5" key="1">
    <citation type="submission" date="2013-05" db="EMBL/GenBank/DDBJ databases">
        <title>The Genome Sequence of Corynebacterium pyruviciproducens 1773O (ATCC BAA-1742).</title>
        <authorList>
            <consortium name="The Broad Institute Genomics Platform"/>
            <person name="Earl A."/>
            <person name="Ward D."/>
            <person name="Feldgarden M."/>
            <person name="Gevers D."/>
            <person name="Tong J."/>
            <person name="Walker B."/>
            <person name="Young S."/>
            <person name="Zeng Q."/>
            <person name="Gargeya S."/>
            <person name="Fitzgerald M."/>
            <person name="Haas B."/>
            <person name="Abouelleil A."/>
            <person name="Allen A.W."/>
            <person name="Alvarado L."/>
            <person name="Arachchi H.M."/>
            <person name="Berlin A.M."/>
            <person name="Chapman S.B."/>
            <person name="Gainer-Dewar J."/>
            <person name="Goldberg J."/>
            <person name="Griggs A."/>
            <person name="Gujja S."/>
            <person name="Hansen M."/>
            <person name="Howarth C."/>
            <person name="Imamovic A."/>
            <person name="Ireland A."/>
            <person name="Larimer J."/>
            <person name="McCowan C."/>
            <person name="Murphy C."/>
            <person name="Pearson M."/>
            <person name="Poon T.W."/>
            <person name="Priest M."/>
            <person name="Roberts A."/>
            <person name="Saif S."/>
            <person name="Shea T."/>
            <person name="Sisk P."/>
            <person name="Sykes S."/>
            <person name="Wortman J."/>
            <person name="Nusbaum C."/>
            <person name="Birren B."/>
        </authorList>
    </citation>
    <scope>NUCLEOTIDE SEQUENCE [LARGE SCALE GENOMIC DNA]</scope>
    <source>
        <strain evidence="4 5">ATCC BAA-1742</strain>
    </source>
</reference>
<gene>
    <name evidence="4" type="ORF">HMPREF1219_01452</name>
</gene>
<name>S2ZGV9_9CORY</name>
<keyword evidence="2" id="KW-0326">Glycosidase</keyword>
<dbReference type="InterPro" id="IPR036452">
    <property type="entry name" value="Ribo_hydro-like"/>
</dbReference>
<dbReference type="Pfam" id="PF01156">
    <property type="entry name" value="IU_nuc_hydro"/>
    <property type="match status" value="1"/>
</dbReference>
<dbReference type="PANTHER" id="PTHR12304">
    <property type="entry name" value="INOSINE-URIDINE PREFERRING NUCLEOSIDE HYDROLASE"/>
    <property type="match status" value="1"/>
</dbReference>
<dbReference type="PANTHER" id="PTHR12304:SF4">
    <property type="entry name" value="URIDINE NUCLEOSIDASE"/>
    <property type="match status" value="1"/>
</dbReference>
<keyword evidence="5" id="KW-1185">Reference proteome</keyword>
<dbReference type="STRING" id="1125779.HMPREF1219_01452"/>
<dbReference type="HOGENOM" id="CLU_036838_6_0_11"/>
<organism evidence="4 5">
    <name type="scientific">Corynebacterium pyruviciproducens ATCC BAA-1742</name>
    <dbReference type="NCBI Taxonomy" id="1125779"/>
    <lineage>
        <taxon>Bacteria</taxon>
        <taxon>Bacillati</taxon>
        <taxon>Actinomycetota</taxon>
        <taxon>Actinomycetes</taxon>
        <taxon>Mycobacteriales</taxon>
        <taxon>Corynebacteriaceae</taxon>
        <taxon>Corynebacterium</taxon>
    </lineage>
</organism>
<dbReference type="EMBL" id="ATBY01000014">
    <property type="protein sequence ID" value="EPD69227.1"/>
    <property type="molecule type" value="Genomic_DNA"/>
</dbReference>
<evidence type="ECO:0000259" key="3">
    <source>
        <dbReference type="Pfam" id="PF01156"/>
    </source>
</evidence>
<dbReference type="eggNOG" id="COG1957">
    <property type="taxonomic scope" value="Bacteria"/>
</dbReference>
<accession>S2ZGV9</accession>
<proteinExistence type="predicted"/>
<dbReference type="SUPFAM" id="SSF53590">
    <property type="entry name" value="Nucleoside hydrolase"/>
    <property type="match status" value="1"/>
</dbReference>
<keyword evidence="1" id="KW-0378">Hydrolase</keyword>
<evidence type="ECO:0000313" key="5">
    <source>
        <dbReference type="Proteomes" id="UP000014408"/>
    </source>
</evidence>
<dbReference type="GO" id="GO:0008477">
    <property type="term" value="F:purine nucleosidase activity"/>
    <property type="evidence" value="ECO:0007669"/>
    <property type="project" value="TreeGrafter"/>
</dbReference>
<dbReference type="AlphaFoldDB" id="S2ZGV9"/>
<dbReference type="Gene3D" id="3.90.245.10">
    <property type="entry name" value="Ribonucleoside hydrolase-like"/>
    <property type="match status" value="1"/>
</dbReference>
<dbReference type="Proteomes" id="UP000014408">
    <property type="component" value="Unassembled WGS sequence"/>
</dbReference>
<dbReference type="GO" id="GO:0006152">
    <property type="term" value="P:purine nucleoside catabolic process"/>
    <property type="evidence" value="ECO:0007669"/>
    <property type="project" value="TreeGrafter"/>
</dbReference>
<dbReference type="GO" id="GO:0005829">
    <property type="term" value="C:cytosol"/>
    <property type="evidence" value="ECO:0007669"/>
    <property type="project" value="TreeGrafter"/>
</dbReference>
<evidence type="ECO:0000256" key="1">
    <source>
        <dbReference type="ARBA" id="ARBA00022801"/>
    </source>
</evidence>
<comment type="caution">
    <text evidence="4">The sequence shown here is derived from an EMBL/GenBank/DDBJ whole genome shotgun (WGS) entry which is preliminary data.</text>
</comment>
<sequence length="303" mass="33260">MSLHDHSLLVLDCDPGIDDAFALIYMHKAGLLGAVTTTGGNVGTQQTAINARWVLDRVGGASVPVAPGEPKPIARELITTPETHGEFGLGYVDPGPEVWASEKEWPQLWGKRLIVTGPLTNVARFRQRYPQRYAEIEELTIMGGAIDYPGNTTDHAEWNIWVDPEAADDVFRHLPPRAQVTLCPLGVTEGFRIDPERLAPIAAALGGELGEKLPEIMRFYWEFHRDHGIGYTAQIHDLLTCLIATDAVDYDVEKRALTVDTGEDRGAVTTVTDPQPGHLPVRVLTGVDYEAAHAVFFQTIAPR</sequence>
<evidence type="ECO:0000256" key="2">
    <source>
        <dbReference type="ARBA" id="ARBA00023295"/>
    </source>
</evidence>
<dbReference type="PATRIC" id="fig|1125779.3.peg.1416"/>